<evidence type="ECO:0000259" key="13">
    <source>
        <dbReference type="Pfam" id="PF02463"/>
    </source>
</evidence>
<evidence type="ECO:0000256" key="5">
    <source>
        <dbReference type="ARBA" id="ARBA00022741"/>
    </source>
</evidence>
<organism evidence="14 15">
    <name type="scientific">Cannabis sativa</name>
    <name type="common">Hemp</name>
    <name type="synonym">Marijuana</name>
    <dbReference type="NCBI Taxonomy" id="3483"/>
    <lineage>
        <taxon>Eukaryota</taxon>
        <taxon>Viridiplantae</taxon>
        <taxon>Streptophyta</taxon>
        <taxon>Embryophyta</taxon>
        <taxon>Tracheophyta</taxon>
        <taxon>Spermatophyta</taxon>
        <taxon>Magnoliopsida</taxon>
        <taxon>eudicotyledons</taxon>
        <taxon>Gunneridae</taxon>
        <taxon>Pentapetalae</taxon>
        <taxon>rosids</taxon>
        <taxon>fabids</taxon>
        <taxon>Rosales</taxon>
        <taxon>Cannabaceae</taxon>
        <taxon>Cannabis</taxon>
    </lineage>
</organism>
<evidence type="ECO:0000256" key="8">
    <source>
        <dbReference type="ARBA" id="ARBA00023054"/>
    </source>
</evidence>
<keyword evidence="4" id="KW-0158">Chromosome</keyword>
<reference evidence="14" key="2">
    <citation type="submission" date="2021-03" db="UniProtKB">
        <authorList>
            <consortium name="EnsemblPlants"/>
        </authorList>
    </citation>
    <scope>IDENTIFICATION</scope>
</reference>
<dbReference type="EnsemblPlants" id="evm.model.02.145">
    <property type="protein sequence ID" value="cds.evm.model.02.145"/>
    <property type="gene ID" value="evm.TU.02.145"/>
</dbReference>
<dbReference type="Pfam" id="PF02463">
    <property type="entry name" value="SMC_N"/>
    <property type="match status" value="1"/>
</dbReference>
<name>A0A803NTP0_CANSA</name>
<dbReference type="GO" id="GO:0005524">
    <property type="term" value="F:ATP binding"/>
    <property type="evidence" value="ECO:0007669"/>
    <property type="project" value="UniProtKB-KW"/>
</dbReference>
<keyword evidence="5" id="KW-0547">Nucleotide-binding</keyword>
<evidence type="ECO:0000256" key="3">
    <source>
        <dbReference type="ARBA" id="ARBA00006793"/>
    </source>
</evidence>
<dbReference type="GO" id="GO:0003684">
    <property type="term" value="F:damaged DNA binding"/>
    <property type="evidence" value="ECO:0007669"/>
    <property type="project" value="TreeGrafter"/>
</dbReference>
<feature type="domain" description="RecF/RecN/SMC N-terminal" evidence="13">
    <location>
        <begin position="17"/>
        <end position="1035"/>
    </location>
</feature>
<dbReference type="GO" id="GO:0051276">
    <property type="term" value="P:chromosome organization"/>
    <property type="evidence" value="ECO:0007669"/>
    <property type="project" value="InterPro"/>
</dbReference>
<keyword evidence="8 12" id="KW-0175">Coiled coil</keyword>
<sequence>MGDNGTSSFRQSKAGTVRRIRLENFMCHSNLVIELIDRVNFITGQNGSGKSAVLTALCIAFGCRAKGTQRASTLKDFIKTGCSSTVVIVEINNEGDDAFKPETYGSTITIERRISESASTTVLKDCRGKKVTSKKDELLELVDYFNIDVENPCVIMSQDKSREFLHSGNDKDKFKFYFKATLLQRVHDLLEMIDQHLKSANGTVCELEDAVKPIEKELNELQEKINNMKHVERASLELRELKKKLAWSWVYKVDRDLQEQRVIIDKRKSHIPVIQSKIDRRMEKMEELGDILAKKKNQISSLIGKMTEVQRRKDEIQHKLSSATKEKLRLVEEYNHKLNVIDNLFKRLSSYEKQVQEIHDRHVKNTQAEESQIEEKLRELEFEFENADAYFKSLKEEEDTLLERLNKMMIDIRNIDEEIHNCQKQHKELLDNISQLQRNQTNKVTAFGGDKVINLLRAIERHHRRFKKPPIGPIGAHLTLVKGDKWAPAVEQALGRLLSAFIVTDHKDCLLLRSCAKEANYNYVQIIIYDFSRPRLDIPQHMLPRTSHPTTLSCLHSESHTVLNVLVDVGNAERQVLVQDYDIGKVVAFDSRNSNLKEISFIFAYFEKFSFSRFSRASVETILPPNKSTRPPRLCSSYDEQIKNFQSNALDVQKIAQECMGRKRQAGREVEDLHESIRNIKRECHHAERISVSKNMQLRDFKKSCAAEASASPASTVDEIHQDISKIQEEIQQKKILLENFKVRMCEAEDKANELKVSFENLRESAKGEVDANEKAEKDLMDIEEELHSLEEEKNYYVSVMSKEFDEIKNAEAEYEELVLLREASDKKASIICPESELEAIGGCNGSTPEKLSAQITTLDQRLKQHIPRFSESIDDLRAMYEEKQSMILGKQEKNRDFRKKIDALQKALDTRRTKYQTIANKLSRQITWGFNNKLENKGICGRIDVSYEDRTLSVHVKMPQDASNSSVRDIKGLSGGERSFSTLCFTLALHDMIEAPFRAMDEFDVFMDAVSRKISLETLVDFALVQGSQWIFITPHDIRCDPVDPDWVMF</sequence>
<comment type="similarity">
    <text evidence="3">Belongs to the SMC family. SMC6 subfamily.</text>
</comment>
<keyword evidence="6" id="KW-0227">DNA damage</keyword>
<dbReference type="Proteomes" id="UP000596661">
    <property type="component" value="Chromosome 2"/>
</dbReference>
<keyword evidence="7" id="KW-0067">ATP-binding</keyword>
<keyword evidence="15" id="KW-1185">Reference proteome</keyword>
<evidence type="ECO:0000256" key="1">
    <source>
        <dbReference type="ARBA" id="ARBA00004123"/>
    </source>
</evidence>
<evidence type="ECO:0000256" key="6">
    <source>
        <dbReference type="ARBA" id="ARBA00022763"/>
    </source>
</evidence>
<dbReference type="GO" id="GO:0030915">
    <property type="term" value="C:Smc5-Smc6 complex"/>
    <property type="evidence" value="ECO:0007669"/>
    <property type="project" value="TreeGrafter"/>
</dbReference>
<dbReference type="GO" id="GO:0000724">
    <property type="term" value="P:double-strand break repair via homologous recombination"/>
    <property type="evidence" value="ECO:0007669"/>
    <property type="project" value="TreeGrafter"/>
</dbReference>
<proteinExistence type="inferred from homology"/>
<dbReference type="PANTHER" id="PTHR19306">
    <property type="entry name" value="STRUCTURAL MAINTENANCE OF CHROMOSOMES 5,6 SMC5, SMC6"/>
    <property type="match status" value="1"/>
</dbReference>
<evidence type="ECO:0000313" key="15">
    <source>
        <dbReference type="Proteomes" id="UP000596661"/>
    </source>
</evidence>
<comment type="subcellular location">
    <subcellularLocation>
        <location evidence="2">Chromosome</location>
    </subcellularLocation>
    <subcellularLocation>
        <location evidence="1">Nucleus</location>
    </subcellularLocation>
</comment>
<keyword evidence="10" id="KW-0234">DNA repair</keyword>
<feature type="coiled-coil region" evidence="12">
    <location>
        <begin position="717"/>
        <end position="828"/>
    </location>
</feature>
<dbReference type="InterPro" id="IPR027417">
    <property type="entry name" value="P-loop_NTPase"/>
</dbReference>
<dbReference type="EMBL" id="UZAU01000089">
    <property type="status" value="NOT_ANNOTATED_CDS"/>
    <property type="molecule type" value="Genomic_DNA"/>
</dbReference>
<dbReference type="GO" id="GO:0005634">
    <property type="term" value="C:nucleus"/>
    <property type="evidence" value="ECO:0007669"/>
    <property type="project" value="UniProtKB-SubCell"/>
</dbReference>
<accession>A0A803NTP0</accession>
<evidence type="ECO:0000256" key="2">
    <source>
        <dbReference type="ARBA" id="ARBA00004286"/>
    </source>
</evidence>
<reference evidence="14" key="1">
    <citation type="submission" date="2018-11" db="EMBL/GenBank/DDBJ databases">
        <authorList>
            <person name="Grassa J C."/>
        </authorList>
    </citation>
    <scope>NUCLEOTIDE SEQUENCE [LARGE SCALE GENOMIC DNA]</scope>
</reference>
<feature type="coiled-coil region" evidence="12">
    <location>
        <begin position="663"/>
        <end position="690"/>
    </location>
</feature>
<dbReference type="AlphaFoldDB" id="A0A803NTP0"/>
<dbReference type="SUPFAM" id="SSF75553">
    <property type="entry name" value="Smc hinge domain"/>
    <property type="match status" value="1"/>
</dbReference>
<evidence type="ECO:0000256" key="10">
    <source>
        <dbReference type="ARBA" id="ARBA00023204"/>
    </source>
</evidence>
<dbReference type="OMA" id="FMCHRSL"/>
<evidence type="ECO:0000256" key="7">
    <source>
        <dbReference type="ARBA" id="ARBA00022840"/>
    </source>
</evidence>
<dbReference type="InterPro" id="IPR036277">
    <property type="entry name" value="SMC_hinge_sf"/>
</dbReference>
<keyword evidence="11" id="KW-0539">Nucleus</keyword>
<dbReference type="InterPro" id="IPR003395">
    <property type="entry name" value="RecF/RecN/SMC_N"/>
</dbReference>
<dbReference type="Gene3D" id="3.40.50.300">
    <property type="entry name" value="P-loop containing nucleotide triphosphate hydrolases"/>
    <property type="match status" value="2"/>
</dbReference>
<dbReference type="GO" id="GO:0035861">
    <property type="term" value="C:site of double-strand break"/>
    <property type="evidence" value="ECO:0007669"/>
    <property type="project" value="TreeGrafter"/>
</dbReference>
<dbReference type="PANTHER" id="PTHR19306:SF6">
    <property type="entry name" value="STRUCTURAL MAINTENANCE OF CHROMOSOMES PROTEIN 6"/>
    <property type="match status" value="1"/>
</dbReference>
<keyword evidence="9" id="KW-0233">DNA recombination</keyword>
<protein>
    <recommendedName>
        <fullName evidence="13">RecF/RecN/SMC N-terminal domain-containing protein</fullName>
    </recommendedName>
</protein>
<dbReference type="Gramene" id="evm.model.02.145">
    <property type="protein sequence ID" value="cds.evm.model.02.145"/>
    <property type="gene ID" value="evm.TU.02.145"/>
</dbReference>
<evidence type="ECO:0000256" key="4">
    <source>
        <dbReference type="ARBA" id="ARBA00022454"/>
    </source>
</evidence>
<evidence type="ECO:0000256" key="11">
    <source>
        <dbReference type="ARBA" id="ARBA00023242"/>
    </source>
</evidence>
<feature type="coiled-coil region" evidence="12">
    <location>
        <begin position="292"/>
        <end position="439"/>
    </location>
</feature>
<evidence type="ECO:0000313" key="14">
    <source>
        <dbReference type="EnsemblPlants" id="cds.evm.model.02.145"/>
    </source>
</evidence>
<dbReference type="GO" id="GO:0003697">
    <property type="term" value="F:single-stranded DNA binding"/>
    <property type="evidence" value="ECO:0007669"/>
    <property type="project" value="TreeGrafter"/>
</dbReference>
<evidence type="ECO:0000256" key="12">
    <source>
        <dbReference type="SAM" id="Coils"/>
    </source>
</evidence>
<evidence type="ECO:0000256" key="9">
    <source>
        <dbReference type="ARBA" id="ARBA00023172"/>
    </source>
</evidence>
<dbReference type="SUPFAM" id="SSF52540">
    <property type="entry name" value="P-loop containing nucleoside triphosphate hydrolases"/>
    <property type="match status" value="1"/>
</dbReference>